<accession>A0AAW0CUK5</accession>
<evidence type="ECO:0000313" key="2">
    <source>
        <dbReference type="Proteomes" id="UP001362999"/>
    </source>
</evidence>
<comment type="caution">
    <text evidence="1">The sequence shown here is derived from an EMBL/GenBank/DDBJ whole genome shotgun (WGS) entry which is preliminary data.</text>
</comment>
<evidence type="ECO:0000313" key="1">
    <source>
        <dbReference type="EMBL" id="KAK7042743.1"/>
    </source>
</evidence>
<dbReference type="EMBL" id="JAWWNJ010000013">
    <property type="protein sequence ID" value="KAK7042743.1"/>
    <property type="molecule type" value="Genomic_DNA"/>
</dbReference>
<dbReference type="Proteomes" id="UP001362999">
    <property type="component" value="Unassembled WGS sequence"/>
</dbReference>
<reference evidence="1 2" key="1">
    <citation type="journal article" date="2024" name="J Genomics">
        <title>Draft genome sequencing and assembly of Favolaschia claudopus CIRM-BRFM 2984 isolated from oak limbs.</title>
        <authorList>
            <person name="Navarro D."/>
            <person name="Drula E."/>
            <person name="Chaduli D."/>
            <person name="Cazenave R."/>
            <person name="Ahrendt S."/>
            <person name="Wang J."/>
            <person name="Lipzen A."/>
            <person name="Daum C."/>
            <person name="Barry K."/>
            <person name="Grigoriev I.V."/>
            <person name="Favel A."/>
            <person name="Rosso M.N."/>
            <person name="Martin F."/>
        </authorList>
    </citation>
    <scope>NUCLEOTIDE SEQUENCE [LARGE SCALE GENOMIC DNA]</scope>
    <source>
        <strain evidence="1 2">CIRM-BRFM 2984</strain>
    </source>
</reference>
<gene>
    <name evidence="1" type="ORF">R3P38DRAFT_3179276</name>
</gene>
<protein>
    <submittedName>
        <fullName evidence="1">Uncharacterized protein</fullName>
    </submittedName>
</protein>
<sequence>MVIGGTSLRKKARAAFYVCGGRLVAPAGIVRRNVGADMPSPPALSMNQWRAFAVYFVHSRLHAADVSHKFNPAIASTFIVIAPGAVVIAPGAVVVAPNTIVVAPNAVVVAPNTAGAANSDACRRHAHHDCPKILGSSLRPRSVSRPRRQTAAMPRVSQQVTPSEIILLSELSLRNCRQTLLRRPRAIHPHRHRRRLPQNAMFVRALSTK</sequence>
<name>A0AAW0CUK5_9AGAR</name>
<organism evidence="1 2">
    <name type="scientific">Favolaschia claudopus</name>
    <dbReference type="NCBI Taxonomy" id="2862362"/>
    <lineage>
        <taxon>Eukaryota</taxon>
        <taxon>Fungi</taxon>
        <taxon>Dikarya</taxon>
        <taxon>Basidiomycota</taxon>
        <taxon>Agaricomycotina</taxon>
        <taxon>Agaricomycetes</taxon>
        <taxon>Agaricomycetidae</taxon>
        <taxon>Agaricales</taxon>
        <taxon>Marasmiineae</taxon>
        <taxon>Mycenaceae</taxon>
        <taxon>Favolaschia</taxon>
    </lineage>
</organism>
<keyword evidence="2" id="KW-1185">Reference proteome</keyword>
<dbReference type="AlphaFoldDB" id="A0AAW0CUK5"/>
<proteinExistence type="predicted"/>